<organism evidence="2 3">
    <name type="scientific">Monilinia fructicola</name>
    <name type="common">Brown rot fungus</name>
    <name type="synonym">Ciboria fructicola</name>
    <dbReference type="NCBI Taxonomy" id="38448"/>
    <lineage>
        <taxon>Eukaryota</taxon>
        <taxon>Fungi</taxon>
        <taxon>Dikarya</taxon>
        <taxon>Ascomycota</taxon>
        <taxon>Pezizomycotina</taxon>
        <taxon>Leotiomycetes</taxon>
        <taxon>Helotiales</taxon>
        <taxon>Sclerotiniaceae</taxon>
        <taxon>Monilinia</taxon>
    </lineage>
</organism>
<evidence type="ECO:0000256" key="1">
    <source>
        <dbReference type="SAM" id="MobiDB-lite"/>
    </source>
</evidence>
<name>A0A5M9JZS9_MONFR</name>
<dbReference type="Proteomes" id="UP000322873">
    <property type="component" value="Unassembled WGS sequence"/>
</dbReference>
<dbReference type="AlphaFoldDB" id="A0A5M9JZS9"/>
<keyword evidence="3" id="KW-1185">Reference proteome</keyword>
<reference evidence="2 3" key="1">
    <citation type="submission" date="2019-06" db="EMBL/GenBank/DDBJ databases">
        <title>Genome Sequence of the Brown Rot Fungal Pathogen Monilinia fructicola.</title>
        <authorList>
            <person name="De Miccolis Angelini R.M."/>
            <person name="Landi L."/>
            <person name="Abate D."/>
            <person name="Pollastro S."/>
            <person name="Romanazzi G."/>
            <person name="Faretra F."/>
        </authorList>
    </citation>
    <scope>NUCLEOTIDE SEQUENCE [LARGE SCALE GENOMIC DNA]</scope>
    <source>
        <strain evidence="2 3">Mfrc123</strain>
    </source>
</reference>
<protein>
    <submittedName>
        <fullName evidence="2">Uncharacterized protein</fullName>
    </submittedName>
</protein>
<gene>
    <name evidence="2" type="ORF">EYC84_004273</name>
</gene>
<evidence type="ECO:0000313" key="2">
    <source>
        <dbReference type="EMBL" id="KAA8575054.1"/>
    </source>
</evidence>
<sequence length="135" mass="15316">MGEGIQGVYRGRVEVTRGDGELVTVQNLLMGQRYAADSKGERGVRRFWNELEDEERRPFSFEAQPERHASVAKEENRNPTDPHHGLPNLKLHGRSTGGPSIKQYRIETSTPSSKTRKAAGWLATLPSTIWWWCNV</sequence>
<comment type="caution">
    <text evidence="2">The sequence shown here is derived from an EMBL/GenBank/DDBJ whole genome shotgun (WGS) entry which is preliminary data.</text>
</comment>
<evidence type="ECO:0000313" key="3">
    <source>
        <dbReference type="Proteomes" id="UP000322873"/>
    </source>
</evidence>
<proteinExistence type="predicted"/>
<dbReference type="EMBL" id="VICG01000002">
    <property type="protein sequence ID" value="KAA8575054.1"/>
    <property type="molecule type" value="Genomic_DNA"/>
</dbReference>
<feature type="compositionally biased region" description="Basic and acidic residues" evidence="1">
    <location>
        <begin position="58"/>
        <end position="84"/>
    </location>
</feature>
<accession>A0A5M9JZS9</accession>
<feature type="region of interest" description="Disordered" evidence="1">
    <location>
        <begin position="58"/>
        <end position="102"/>
    </location>
</feature>